<gene>
    <name evidence="8" type="ORF">C7S20_19350</name>
</gene>
<evidence type="ECO:0000256" key="5">
    <source>
        <dbReference type="ARBA" id="ARBA00022747"/>
    </source>
</evidence>
<evidence type="ECO:0000256" key="7">
    <source>
        <dbReference type="PROSITE-ProRule" id="PRU01016"/>
    </source>
</evidence>
<comment type="catalytic activity">
    <reaction evidence="6">
        <text>a 2'-deoxycytidine in DNA + S-adenosyl-L-methionine = a 5-methyl-2'-deoxycytidine in DNA + S-adenosyl-L-homocysteine + H(+)</text>
        <dbReference type="Rhea" id="RHEA:13681"/>
        <dbReference type="Rhea" id="RHEA-COMP:11369"/>
        <dbReference type="Rhea" id="RHEA-COMP:11370"/>
        <dbReference type="ChEBI" id="CHEBI:15378"/>
        <dbReference type="ChEBI" id="CHEBI:57856"/>
        <dbReference type="ChEBI" id="CHEBI:59789"/>
        <dbReference type="ChEBI" id="CHEBI:85452"/>
        <dbReference type="ChEBI" id="CHEBI:85454"/>
        <dbReference type="EC" id="2.1.1.37"/>
    </reaction>
</comment>
<dbReference type="SUPFAM" id="SSF53335">
    <property type="entry name" value="S-adenosyl-L-methionine-dependent methyltransferases"/>
    <property type="match status" value="1"/>
</dbReference>
<evidence type="ECO:0000256" key="2">
    <source>
        <dbReference type="ARBA" id="ARBA00022603"/>
    </source>
</evidence>
<dbReference type="InterPro" id="IPR029063">
    <property type="entry name" value="SAM-dependent_MTases_sf"/>
</dbReference>
<dbReference type="Proteomes" id="UP000241507">
    <property type="component" value="Chromosome"/>
</dbReference>
<dbReference type="Pfam" id="PF00145">
    <property type="entry name" value="DNA_methylase"/>
    <property type="match status" value="2"/>
</dbReference>
<proteinExistence type="inferred from homology"/>
<dbReference type="KEGG" id="grs:C7S20_19350"/>
<evidence type="ECO:0000256" key="3">
    <source>
        <dbReference type="ARBA" id="ARBA00022679"/>
    </source>
</evidence>
<evidence type="ECO:0000256" key="4">
    <source>
        <dbReference type="ARBA" id="ARBA00022691"/>
    </source>
</evidence>
<dbReference type="Gene3D" id="3.90.120.10">
    <property type="entry name" value="DNA Methylase, subunit A, domain 2"/>
    <property type="match status" value="1"/>
</dbReference>
<dbReference type="GO" id="GO:0044027">
    <property type="term" value="P:negative regulation of gene expression via chromosomal CpG island methylation"/>
    <property type="evidence" value="ECO:0007669"/>
    <property type="project" value="TreeGrafter"/>
</dbReference>
<dbReference type="GO" id="GO:0032259">
    <property type="term" value="P:methylation"/>
    <property type="evidence" value="ECO:0007669"/>
    <property type="project" value="UniProtKB-KW"/>
</dbReference>
<name>A0A2R3ZA86_9FLAO</name>
<dbReference type="OrthoDB" id="32195at2"/>
<dbReference type="REBASE" id="248136">
    <property type="entry name" value="M2.GspSH35ORF19345P"/>
</dbReference>
<dbReference type="Gene3D" id="3.40.50.150">
    <property type="entry name" value="Vaccinia Virus protein VP39"/>
    <property type="match status" value="1"/>
</dbReference>
<dbReference type="GO" id="GO:0003886">
    <property type="term" value="F:DNA (cytosine-5-)-methyltransferase activity"/>
    <property type="evidence" value="ECO:0007669"/>
    <property type="project" value="UniProtKB-EC"/>
</dbReference>
<dbReference type="GO" id="GO:0009307">
    <property type="term" value="P:DNA restriction-modification system"/>
    <property type="evidence" value="ECO:0007669"/>
    <property type="project" value="UniProtKB-KW"/>
</dbReference>
<dbReference type="RefSeq" id="WP_107013999.1">
    <property type="nucleotide sequence ID" value="NZ_CP028136.1"/>
</dbReference>
<keyword evidence="5" id="KW-0680">Restriction system</keyword>
<evidence type="ECO:0000313" key="8">
    <source>
        <dbReference type="EMBL" id="AVR47233.1"/>
    </source>
</evidence>
<feature type="active site" evidence="7">
    <location>
        <position position="89"/>
    </location>
</feature>
<accession>A0A2R3ZA86</accession>
<dbReference type="PANTHER" id="PTHR10629:SF52">
    <property type="entry name" value="DNA (CYTOSINE-5)-METHYLTRANSFERASE 1"/>
    <property type="match status" value="1"/>
</dbReference>
<dbReference type="EMBL" id="CP028136">
    <property type="protein sequence ID" value="AVR47233.1"/>
    <property type="molecule type" value="Genomic_DNA"/>
</dbReference>
<comment type="similarity">
    <text evidence="7">Belongs to the class I-like SAM-binding methyltransferase superfamily. C5-methyltransferase family.</text>
</comment>
<evidence type="ECO:0000256" key="1">
    <source>
        <dbReference type="ARBA" id="ARBA00011975"/>
    </source>
</evidence>
<reference evidence="9" key="1">
    <citation type="submission" date="2018-03" db="EMBL/GenBank/DDBJ databases">
        <title>Gramella fulva sp. nov., isolated from a dry surface of tidal flat.</title>
        <authorList>
            <person name="Hwang S.H."/>
            <person name="Hwang W.M."/>
            <person name="Kang K."/>
            <person name="Ahn T.-Y."/>
        </authorList>
    </citation>
    <scope>NUCLEOTIDE SEQUENCE [LARGE SCALE GENOMIC DNA]</scope>
    <source>
        <strain evidence="9">SH35</strain>
    </source>
</reference>
<organism evidence="8 9">
    <name type="scientific">Christiangramia fulva</name>
    <dbReference type="NCBI Taxonomy" id="2126553"/>
    <lineage>
        <taxon>Bacteria</taxon>
        <taxon>Pseudomonadati</taxon>
        <taxon>Bacteroidota</taxon>
        <taxon>Flavobacteriia</taxon>
        <taxon>Flavobacteriales</taxon>
        <taxon>Flavobacteriaceae</taxon>
        <taxon>Christiangramia</taxon>
    </lineage>
</organism>
<evidence type="ECO:0000313" key="9">
    <source>
        <dbReference type="Proteomes" id="UP000241507"/>
    </source>
</evidence>
<dbReference type="GO" id="GO:0003677">
    <property type="term" value="F:DNA binding"/>
    <property type="evidence" value="ECO:0007669"/>
    <property type="project" value="TreeGrafter"/>
</dbReference>
<keyword evidence="3 7" id="KW-0808">Transferase</keyword>
<keyword evidence="4 7" id="KW-0949">S-adenosyl-L-methionine</keyword>
<sequence>MREFVIDLFCGAGGTSAGIHLANGSSKVVLCVNHDLNAIESHRLNHPNAKHLTEDIRNPEVLFWLKLRVNALRKLYPGCIITIWASLECTNFSKAKGGQPRDADSRTLAEHLFMYLDAVDPDYLMIENVIEFMCWGPLDEKGKPLSRKRGKDYLKWVDQVRSYGYKFDWKELNSANYGAYTSRTRYFAQFAKKHLPISWPEQTHAKKIKKEQGLFQNLKPWKPVKEVLNLEHEGKSIFNRKKPLVENTLKRIYAGLVKFVANGDDSFIKKYYSGRPAGKVISINGPAGTITTIDGQSVVKCDFLLKYNSKNRNGHYKPPSMENPSPTVSTQGRLGIINTDFLQSYYGNGNSHSTEEPCPTVSTKDRFGKISTHFIDQQFGNSKPSGLDQPLGSITQNPKYAFVNAEKEPWLMDTSFNNKGKSIDEPAPTVLASRKHHYLMNPQFKNPGNPVNKPAPTVIARQDKKPLGLISCESGSGFIIPVYDEDCETMIKIKLFMAYYGIVDIKMRMLEVEELMRIQGFPEGYQLVGTKTDQKKFIGNSVEVTTAKALFEAHHEALEVYYEKQQLAA</sequence>
<dbReference type="PANTHER" id="PTHR10629">
    <property type="entry name" value="CYTOSINE-SPECIFIC METHYLTRANSFERASE"/>
    <property type="match status" value="1"/>
</dbReference>
<dbReference type="InterPro" id="IPR001525">
    <property type="entry name" value="C5_MeTfrase"/>
</dbReference>
<evidence type="ECO:0000256" key="6">
    <source>
        <dbReference type="ARBA" id="ARBA00047422"/>
    </source>
</evidence>
<keyword evidence="2 7" id="KW-0489">Methyltransferase</keyword>
<dbReference type="AlphaFoldDB" id="A0A2R3ZA86"/>
<dbReference type="EC" id="2.1.1.37" evidence="1"/>
<protein>
    <recommendedName>
        <fullName evidence="1">DNA (cytosine-5-)-methyltransferase</fullName>
        <ecNumber evidence="1">2.1.1.37</ecNumber>
    </recommendedName>
</protein>
<dbReference type="InterPro" id="IPR050390">
    <property type="entry name" value="C5-Methyltransferase"/>
</dbReference>
<keyword evidence="9" id="KW-1185">Reference proteome</keyword>
<dbReference type="PROSITE" id="PS51679">
    <property type="entry name" value="SAM_MT_C5"/>
    <property type="match status" value="1"/>
</dbReference>